<dbReference type="AlphaFoldDB" id="A0A6A5Y578"/>
<dbReference type="PANTHER" id="PTHR24148:SF73">
    <property type="entry name" value="HET DOMAIN PROTEIN (AFU_ORTHOLOGUE AFUA_8G01020)"/>
    <property type="match status" value="1"/>
</dbReference>
<dbReference type="Pfam" id="PF06985">
    <property type="entry name" value="HET"/>
    <property type="match status" value="1"/>
</dbReference>
<evidence type="ECO:0000313" key="3">
    <source>
        <dbReference type="Proteomes" id="UP000799778"/>
    </source>
</evidence>
<dbReference type="InterPro" id="IPR052895">
    <property type="entry name" value="HetReg/Transcr_Mod"/>
</dbReference>
<dbReference type="InterPro" id="IPR010730">
    <property type="entry name" value="HET"/>
</dbReference>
<dbReference type="RefSeq" id="XP_033388536.1">
    <property type="nucleotide sequence ID" value="XM_033527300.1"/>
</dbReference>
<dbReference type="GeneID" id="54284697"/>
<evidence type="ECO:0000313" key="2">
    <source>
        <dbReference type="EMBL" id="KAF2020197.1"/>
    </source>
</evidence>
<dbReference type="OrthoDB" id="5386682at2759"/>
<feature type="domain" description="Heterokaryon incompatibility" evidence="1">
    <location>
        <begin position="231"/>
        <end position="372"/>
    </location>
</feature>
<sequence>MCWRYRITFVCGCRTWSRAHKKCDVANDGKKCNEKKIFKHLYSPLGLECEYHGYSRSVRNTSSLQLRQDEPQDGEQVQQVEGGCRTNGCCLPKGHPLPHRTRNRCWMEGCLLSGGHPGEHKVISFTLSTEAAEIFEEHLKELSARLQKLNRTVLIDMGKQTSVLDTSQSAVQHNNSASLFDDVKQNADDADVHPLFGRIKRIRLFRLFPRAPGGKICGEFQFAELYNSQAYTALSYTWGDESNQQWIMVSGSKFPVRKNLWDFLQQQSARITEPKFFWIDAICINQDDVFERNHQVALMKDIYRLAAEVYIWLGKGADNSDLAMTWLAKKATRKLRPRGPSGYSNIWSMEEGKALVRLCERPYWRRMWIIQEVLHANNITLLCGSKSVKWAAVESLYLTLKTLEDESWWAHHEYVIGVLQSPAAIMVWQRAHWRHPGTLSPHLQTLIEIFHDWQCKDIRDKVFALTGMARKSTSIVPDYSMTPRDVYFAVCEKHPDAGWKFENLLSQVLGLSGRDIKLRGQTL</sequence>
<evidence type="ECO:0000259" key="1">
    <source>
        <dbReference type="Pfam" id="PF06985"/>
    </source>
</evidence>
<gene>
    <name evidence="2" type="ORF">BU24DRAFT_419772</name>
</gene>
<dbReference type="EMBL" id="ML978067">
    <property type="protein sequence ID" value="KAF2020197.1"/>
    <property type="molecule type" value="Genomic_DNA"/>
</dbReference>
<keyword evidence="3" id="KW-1185">Reference proteome</keyword>
<reference evidence="2" key="1">
    <citation type="journal article" date="2020" name="Stud. Mycol.">
        <title>101 Dothideomycetes genomes: a test case for predicting lifestyles and emergence of pathogens.</title>
        <authorList>
            <person name="Haridas S."/>
            <person name="Albert R."/>
            <person name="Binder M."/>
            <person name="Bloem J."/>
            <person name="Labutti K."/>
            <person name="Salamov A."/>
            <person name="Andreopoulos B."/>
            <person name="Baker S."/>
            <person name="Barry K."/>
            <person name="Bills G."/>
            <person name="Bluhm B."/>
            <person name="Cannon C."/>
            <person name="Castanera R."/>
            <person name="Culley D."/>
            <person name="Daum C."/>
            <person name="Ezra D."/>
            <person name="Gonzalez J."/>
            <person name="Henrissat B."/>
            <person name="Kuo A."/>
            <person name="Liang C."/>
            <person name="Lipzen A."/>
            <person name="Lutzoni F."/>
            <person name="Magnuson J."/>
            <person name="Mondo S."/>
            <person name="Nolan M."/>
            <person name="Ohm R."/>
            <person name="Pangilinan J."/>
            <person name="Park H.-J."/>
            <person name="Ramirez L."/>
            <person name="Alfaro M."/>
            <person name="Sun H."/>
            <person name="Tritt A."/>
            <person name="Yoshinaga Y."/>
            <person name="Zwiers L.-H."/>
            <person name="Turgeon B."/>
            <person name="Goodwin S."/>
            <person name="Spatafora J."/>
            <person name="Crous P."/>
            <person name="Grigoriev I."/>
        </authorList>
    </citation>
    <scope>NUCLEOTIDE SEQUENCE</scope>
    <source>
        <strain evidence="2">CBS 175.79</strain>
    </source>
</reference>
<dbReference type="Proteomes" id="UP000799778">
    <property type="component" value="Unassembled WGS sequence"/>
</dbReference>
<name>A0A6A5Y578_9PLEO</name>
<protein>
    <submittedName>
        <fullName evidence="2">HET-domain-containing protein</fullName>
    </submittedName>
</protein>
<organism evidence="2 3">
    <name type="scientific">Aaosphaeria arxii CBS 175.79</name>
    <dbReference type="NCBI Taxonomy" id="1450172"/>
    <lineage>
        <taxon>Eukaryota</taxon>
        <taxon>Fungi</taxon>
        <taxon>Dikarya</taxon>
        <taxon>Ascomycota</taxon>
        <taxon>Pezizomycotina</taxon>
        <taxon>Dothideomycetes</taxon>
        <taxon>Pleosporomycetidae</taxon>
        <taxon>Pleosporales</taxon>
        <taxon>Pleosporales incertae sedis</taxon>
        <taxon>Aaosphaeria</taxon>
    </lineage>
</organism>
<dbReference type="PANTHER" id="PTHR24148">
    <property type="entry name" value="ANKYRIN REPEAT DOMAIN-CONTAINING PROTEIN 39 HOMOLOG-RELATED"/>
    <property type="match status" value="1"/>
</dbReference>
<proteinExistence type="predicted"/>
<accession>A0A6A5Y578</accession>